<organism evidence="1 2">
    <name type="scientific">Fusobacterium canifelinum</name>
    <dbReference type="NCBI Taxonomy" id="285729"/>
    <lineage>
        <taxon>Bacteria</taxon>
        <taxon>Fusobacteriati</taxon>
        <taxon>Fusobacteriota</taxon>
        <taxon>Fusobacteriia</taxon>
        <taxon>Fusobacteriales</taxon>
        <taxon>Fusobacteriaceae</taxon>
        <taxon>Fusobacterium</taxon>
    </lineage>
</organism>
<dbReference type="PROSITE" id="PS51257">
    <property type="entry name" value="PROKAR_LIPOPROTEIN"/>
    <property type="match status" value="1"/>
</dbReference>
<dbReference type="AlphaFoldDB" id="A0A7T4FMB9"/>
<sequence length="114" mass="13567">MKKILLGIIMLVALIGCGKKYKTYTPEEKYDRIVKLQEIEKKSITEITKEEEAFKKEMRDLLTTLKTEAQKDEDAKKEFDEWRDAVIKYQNEELKKLQEKAREEAEKSKFKVSF</sequence>
<evidence type="ECO:0000313" key="1">
    <source>
        <dbReference type="EMBL" id="QQB73093.1"/>
    </source>
</evidence>
<dbReference type="Proteomes" id="UP000595577">
    <property type="component" value="Chromosome"/>
</dbReference>
<proteinExistence type="predicted"/>
<evidence type="ECO:0000313" key="2">
    <source>
        <dbReference type="Proteomes" id="UP000595577"/>
    </source>
</evidence>
<reference evidence="1 2" key="1">
    <citation type="submission" date="2020-12" db="EMBL/GenBank/DDBJ databases">
        <title>FDA dAtabase for Regulatory Grade micrObial Sequences (FDA-ARGOS): Supporting development and validation of Infectious Disease Dx tests.</title>
        <authorList>
            <person name="Sproer C."/>
            <person name="Gronow S."/>
            <person name="Severitt S."/>
            <person name="Schroder I."/>
            <person name="Tallon L."/>
            <person name="Sadzewicz L."/>
            <person name="Zhao X."/>
            <person name="Boylan J."/>
            <person name="Ott S."/>
            <person name="Bowen H."/>
            <person name="Vavikolanu K."/>
            <person name="Mehta A."/>
            <person name="Aluvathingal J."/>
            <person name="Nadendla S."/>
            <person name="Lowell S."/>
            <person name="Myers T."/>
            <person name="Yan Y."/>
            <person name="Sichtig H."/>
        </authorList>
    </citation>
    <scope>NUCLEOTIDE SEQUENCE [LARGE SCALE GENOMIC DNA]</scope>
    <source>
        <strain evidence="1 2">FDAARGOS_999</strain>
    </source>
</reference>
<accession>A0A7T4FMB9</accession>
<gene>
    <name evidence="1" type="ORF">I6H56_07135</name>
</gene>
<protein>
    <recommendedName>
        <fullName evidence="3">Lipoprotein</fullName>
    </recommendedName>
</protein>
<dbReference type="RefSeq" id="WP_198480063.1">
    <property type="nucleotide sequence ID" value="NZ_CP066022.1"/>
</dbReference>
<evidence type="ECO:0008006" key="3">
    <source>
        <dbReference type="Google" id="ProtNLM"/>
    </source>
</evidence>
<name>A0A7T4FMB9_9FUSO</name>
<dbReference type="EMBL" id="CP066022">
    <property type="protein sequence ID" value="QQB73093.1"/>
    <property type="molecule type" value="Genomic_DNA"/>
</dbReference>